<comment type="caution">
    <text evidence="1">The sequence shown here is derived from an EMBL/GenBank/DDBJ whole genome shotgun (WGS) entry which is preliminary data.</text>
</comment>
<proteinExistence type="predicted"/>
<accession>A0A495J4D8</accession>
<dbReference type="EMBL" id="RBKU01000001">
    <property type="protein sequence ID" value="RKR83204.1"/>
    <property type="molecule type" value="Genomic_DNA"/>
</dbReference>
<sequence>MDQLFEDVIAKFESKKALFTGAGLKAPFIDFYMGQPEHPEFFEFTLPAVFMDYSIVPMKQGLLWVNATTLSFHCIPEIAPSASSISPRRTQGLKQIIWYGLVKDVLDTVTGRHYTSLTRGHESPSYTPDFKYHIINYTTEMDNLSGKAKGRYAAGEVDELGISGEIKSRFSL</sequence>
<evidence type="ECO:0000313" key="1">
    <source>
        <dbReference type="EMBL" id="RKR83204.1"/>
    </source>
</evidence>
<dbReference type="RefSeq" id="WP_121198725.1">
    <property type="nucleotide sequence ID" value="NZ_RBKU01000001.1"/>
</dbReference>
<protein>
    <submittedName>
        <fullName evidence="1">Uncharacterized protein</fullName>
    </submittedName>
</protein>
<organism evidence="1 2">
    <name type="scientific">Mucilaginibacter gracilis</name>
    <dbReference type="NCBI Taxonomy" id="423350"/>
    <lineage>
        <taxon>Bacteria</taxon>
        <taxon>Pseudomonadati</taxon>
        <taxon>Bacteroidota</taxon>
        <taxon>Sphingobacteriia</taxon>
        <taxon>Sphingobacteriales</taxon>
        <taxon>Sphingobacteriaceae</taxon>
        <taxon>Mucilaginibacter</taxon>
    </lineage>
</organism>
<dbReference type="Proteomes" id="UP000268007">
    <property type="component" value="Unassembled WGS sequence"/>
</dbReference>
<dbReference type="AlphaFoldDB" id="A0A495J4D8"/>
<name>A0A495J4D8_9SPHI</name>
<reference evidence="1 2" key="1">
    <citation type="submission" date="2018-10" db="EMBL/GenBank/DDBJ databases">
        <title>Genomic Encyclopedia of Archaeal and Bacterial Type Strains, Phase II (KMG-II): from individual species to whole genera.</title>
        <authorList>
            <person name="Goeker M."/>
        </authorList>
    </citation>
    <scope>NUCLEOTIDE SEQUENCE [LARGE SCALE GENOMIC DNA]</scope>
    <source>
        <strain evidence="1 2">DSM 18602</strain>
    </source>
</reference>
<keyword evidence="2" id="KW-1185">Reference proteome</keyword>
<gene>
    <name evidence="1" type="ORF">BDD43_3406</name>
</gene>
<evidence type="ECO:0000313" key="2">
    <source>
        <dbReference type="Proteomes" id="UP000268007"/>
    </source>
</evidence>
<dbReference type="OrthoDB" id="1092909at2"/>